<keyword evidence="4" id="KW-1185">Reference proteome</keyword>
<dbReference type="Pfam" id="PF01826">
    <property type="entry name" value="TIL"/>
    <property type="match status" value="1"/>
</dbReference>
<dbReference type="Gene3D" id="2.10.25.10">
    <property type="entry name" value="Laminin"/>
    <property type="match status" value="1"/>
</dbReference>
<keyword evidence="1" id="KW-0732">Signal</keyword>
<feature type="chain" id="PRO_5008403974" description="TIL domain-containing protein" evidence="1">
    <location>
        <begin position="24"/>
        <end position="83"/>
    </location>
</feature>
<evidence type="ECO:0000313" key="3">
    <source>
        <dbReference type="EnsemblMetazoa" id="GPPI001736-PA"/>
    </source>
</evidence>
<dbReference type="EnsemblMetazoa" id="GPPI001736-RA">
    <property type="protein sequence ID" value="GPPI001736-PA"/>
    <property type="gene ID" value="GPPI001736"/>
</dbReference>
<dbReference type="AlphaFoldDB" id="A0A1B0AME3"/>
<dbReference type="CDD" id="cd19941">
    <property type="entry name" value="TIL"/>
    <property type="match status" value="1"/>
</dbReference>
<feature type="domain" description="TIL" evidence="2">
    <location>
        <begin position="30"/>
        <end position="83"/>
    </location>
</feature>
<accession>A0A1B0AME3</accession>
<dbReference type="VEuPathDB" id="VectorBase:GPPI001736"/>
<protein>
    <recommendedName>
        <fullName evidence="2">TIL domain-containing protein</fullName>
    </recommendedName>
</protein>
<feature type="signal peptide" evidence="1">
    <location>
        <begin position="1"/>
        <end position="23"/>
    </location>
</feature>
<reference evidence="4" key="1">
    <citation type="submission" date="2015-01" db="EMBL/GenBank/DDBJ databases">
        <authorList>
            <person name="Aksoy S."/>
            <person name="Warren W."/>
            <person name="Wilson R.K."/>
        </authorList>
    </citation>
    <scope>NUCLEOTIDE SEQUENCE [LARGE SCALE GENOMIC DNA]</scope>
    <source>
        <strain evidence="4">IAEA</strain>
    </source>
</reference>
<proteinExistence type="predicted"/>
<dbReference type="InterPro" id="IPR036084">
    <property type="entry name" value="Ser_inhib-like_sf"/>
</dbReference>
<dbReference type="Proteomes" id="UP000092460">
    <property type="component" value="Unassembled WGS sequence"/>
</dbReference>
<dbReference type="InterPro" id="IPR002919">
    <property type="entry name" value="TIL_dom"/>
</dbReference>
<sequence>MFKLNLILIVLIALATLINLSRAAVIPNYCEDRQVYLKCGPSCPARCRPYTHEECPAICIEGCFCKKRYVINARQQCVDRLTC</sequence>
<dbReference type="SUPFAM" id="SSF57567">
    <property type="entry name" value="Serine protease inhibitors"/>
    <property type="match status" value="1"/>
</dbReference>
<evidence type="ECO:0000259" key="2">
    <source>
        <dbReference type="Pfam" id="PF01826"/>
    </source>
</evidence>
<name>A0A1B0AME3_9MUSC</name>
<evidence type="ECO:0000313" key="4">
    <source>
        <dbReference type="Proteomes" id="UP000092460"/>
    </source>
</evidence>
<dbReference type="EMBL" id="JXJN01000396">
    <property type="status" value="NOT_ANNOTATED_CDS"/>
    <property type="molecule type" value="Genomic_DNA"/>
</dbReference>
<evidence type="ECO:0000256" key="1">
    <source>
        <dbReference type="SAM" id="SignalP"/>
    </source>
</evidence>
<organism evidence="3 4">
    <name type="scientific">Glossina palpalis gambiensis</name>
    <dbReference type="NCBI Taxonomy" id="67801"/>
    <lineage>
        <taxon>Eukaryota</taxon>
        <taxon>Metazoa</taxon>
        <taxon>Ecdysozoa</taxon>
        <taxon>Arthropoda</taxon>
        <taxon>Hexapoda</taxon>
        <taxon>Insecta</taxon>
        <taxon>Pterygota</taxon>
        <taxon>Neoptera</taxon>
        <taxon>Endopterygota</taxon>
        <taxon>Diptera</taxon>
        <taxon>Brachycera</taxon>
        <taxon>Muscomorpha</taxon>
        <taxon>Hippoboscoidea</taxon>
        <taxon>Glossinidae</taxon>
        <taxon>Glossina</taxon>
    </lineage>
</organism>
<reference evidence="3" key="2">
    <citation type="submission" date="2020-05" db="UniProtKB">
        <authorList>
            <consortium name="EnsemblMetazoa"/>
        </authorList>
    </citation>
    <scope>IDENTIFICATION</scope>
    <source>
        <strain evidence="3">IAEA</strain>
    </source>
</reference>